<dbReference type="RefSeq" id="WP_230576640.1">
    <property type="nucleotide sequence ID" value="NZ_CAKJTI010000035.1"/>
</dbReference>
<gene>
    <name evidence="3" type="ORF">BACCIP111899_03934</name>
</gene>
<evidence type="ECO:0000259" key="2">
    <source>
        <dbReference type="Pfam" id="PF12395"/>
    </source>
</evidence>
<dbReference type="Proteomes" id="UP000789423">
    <property type="component" value="Unassembled WGS sequence"/>
</dbReference>
<name>A0ABM8YFX0_9BACI</name>
<accession>A0ABM8YFX0</accession>
<reference evidence="3 4" key="1">
    <citation type="submission" date="2021-10" db="EMBL/GenBank/DDBJ databases">
        <authorList>
            <person name="Criscuolo A."/>
        </authorList>
    </citation>
    <scope>NUCLEOTIDE SEQUENCE [LARGE SCALE GENOMIC DNA]</scope>
    <source>
        <strain evidence="4">CIP 111899</strain>
    </source>
</reference>
<feature type="domain" description="DUF1835" evidence="1">
    <location>
        <begin position="66"/>
        <end position="187"/>
    </location>
</feature>
<sequence length="343" mass="39953">MLKHLQKTLEHLTEEEAKEVLFNILTQLHSLETHFNKETFTSLTNTPKELIQQYIQKTDITKSKHVHIVFGDSAAGSLKYALKEANIQEEHVLLFSDAFSIGPLFHLDEGAGQIARQQWLQEKLPIEGYFYEEYLQEMKVTLEKLYAIPSHIPITIWTGNNAYEHVGLTFVLFLLKEATHNIYVVNTADGFDKLFRTPNLDYIVRHTAELAPNRLMAMREAYKKQSPLTKEERQVLENEWETLREEHTVLRIWENNRVVSVSEDYMDHFIIQCAKSLETDGFTDQFYKASRLVGKVLGHFEQCIADTFIEYRLKTLIQKGIFHMTGSLHSMRSYSVRLAQPEK</sequence>
<dbReference type="InterPro" id="IPR014973">
    <property type="entry name" value="DUF1835"/>
</dbReference>
<evidence type="ECO:0000313" key="4">
    <source>
        <dbReference type="Proteomes" id="UP000789423"/>
    </source>
</evidence>
<evidence type="ECO:0008006" key="5">
    <source>
        <dbReference type="Google" id="ProtNLM"/>
    </source>
</evidence>
<evidence type="ECO:0000313" key="3">
    <source>
        <dbReference type="EMBL" id="CAG9614701.1"/>
    </source>
</evidence>
<dbReference type="EMBL" id="CAKJTI010000035">
    <property type="protein sequence ID" value="CAG9614701.1"/>
    <property type="molecule type" value="Genomic_DNA"/>
</dbReference>
<comment type="caution">
    <text evidence="3">The sequence shown here is derived from an EMBL/GenBank/DDBJ whole genome shotgun (WGS) entry which is preliminary data.</text>
</comment>
<proteinExistence type="predicted"/>
<feature type="domain" description="DUF3658" evidence="2">
    <location>
        <begin position="222"/>
        <end position="334"/>
    </location>
</feature>
<protein>
    <recommendedName>
        <fullName evidence="5">DUF1835 domain-containing protein</fullName>
    </recommendedName>
</protein>
<organism evidence="3 4">
    <name type="scientific">Bacillus rhizoplanae</name>
    <dbReference type="NCBI Taxonomy" id="2880966"/>
    <lineage>
        <taxon>Bacteria</taxon>
        <taxon>Bacillati</taxon>
        <taxon>Bacillota</taxon>
        <taxon>Bacilli</taxon>
        <taxon>Bacillales</taxon>
        <taxon>Bacillaceae</taxon>
        <taxon>Bacillus</taxon>
    </lineage>
</organism>
<keyword evidence="4" id="KW-1185">Reference proteome</keyword>
<evidence type="ECO:0000259" key="1">
    <source>
        <dbReference type="Pfam" id="PF08874"/>
    </source>
</evidence>
<dbReference type="InterPro" id="IPR022123">
    <property type="entry name" value="DUF3658"/>
</dbReference>
<dbReference type="Pfam" id="PF12395">
    <property type="entry name" value="DUF3658"/>
    <property type="match status" value="1"/>
</dbReference>
<dbReference type="Pfam" id="PF08874">
    <property type="entry name" value="DUF1835"/>
    <property type="match status" value="1"/>
</dbReference>